<dbReference type="GO" id="GO:0005770">
    <property type="term" value="C:late endosome"/>
    <property type="evidence" value="ECO:0007669"/>
    <property type="project" value="TreeGrafter"/>
</dbReference>
<proteinExistence type="evidence at transcript level"/>
<organism evidence="3">
    <name type="scientific">Schistosoma japonicum</name>
    <name type="common">Blood fluke</name>
    <dbReference type="NCBI Taxonomy" id="6182"/>
    <lineage>
        <taxon>Eukaryota</taxon>
        <taxon>Metazoa</taxon>
        <taxon>Spiralia</taxon>
        <taxon>Lophotrochozoa</taxon>
        <taxon>Platyhelminthes</taxon>
        <taxon>Trematoda</taxon>
        <taxon>Digenea</taxon>
        <taxon>Strigeidida</taxon>
        <taxon>Schistosomatoidea</taxon>
        <taxon>Schistosomatidae</taxon>
        <taxon>Schistosoma</taxon>
    </lineage>
</organism>
<evidence type="ECO:0000259" key="2">
    <source>
        <dbReference type="Pfam" id="PF09758"/>
    </source>
</evidence>
<dbReference type="GO" id="GO:1901096">
    <property type="term" value="P:regulation of autophagosome maturation"/>
    <property type="evidence" value="ECO:0007669"/>
    <property type="project" value="TreeGrafter"/>
</dbReference>
<accession>Q5DAH9</accession>
<evidence type="ECO:0000256" key="1">
    <source>
        <dbReference type="ARBA" id="ARBA00023006"/>
    </source>
</evidence>
<keyword evidence="1" id="KW-0072">Autophagy</keyword>
<evidence type="ECO:0000313" key="3">
    <source>
        <dbReference type="EMBL" id="AAW27177.1"/>
    </source>
</evidence>
<feature type="domain" description="FPL" evidence="2">
    <location>
        <begin position="2"/>
        <end position="113"/>
    </location>
</feature>
<dbReference type="PANTHER" id="PTHR21481">
    <property type="entry name" value="PROTEIN CLEC16A"/>
    <property type="match status" value="1"/>
</dbReference>
<dbReference type="Pfam" id="PF09758">
    <property type="entry name" value="FPL"/>
    <property type="match status" value="1"/>
</dbReference>
<reference evidence="3" key="1">
    <citation type="submission" date="2004-11" db="EMBL/GenBank/DDBJ databases">
        <title>The full-length cDNA sequences of Schistosoma japonicum genes.</title>
        <authorList>
            <person name="Han Z."/>
        </authorList>
    </citation>
    <scope>NUCLEOTIDE SEQUENCE</scope>
</reference>
<dbReference type="GO" id="GO:0016197">
    <property type="term" value="P:endosomal transport"/>
    <property type="evidence" value="ECO:0007669"/>
    <property type="project" value="TreeGrafter"/>
</dbReference>
<dbReference type="PANTHER" id="PTHR21481:SF0">
    <property type="entry name" value="PROTEIN CLEC16A"/>
    <property type="match status" value="1"/>
</dbReference>
<protein>
    <submittedName>
        <fullName evidence="3">SJCHGC06835 protein</fullName>
    </submittedName>
</protein>
<name>Q5DAH9_SCHJA</name>
<dbReference type="InterPro" id="IPR019155">
    <property type="entry name" value="CLEC16A/TT9_N"/>
</dbReference>
<sequence length="120" mass="14125">MKEDSSRRICVQLLQTLNILFENMTNQTAIYYLLSNNHTNAIITHRFDFTDEEVVAYCISFLKILSFRLNINTISFFYIESRREFDLYVEAIKLFAHPESMVRIAVRTITLNVHKVKATV</sequence>
<dbReference type="InterPro" id="IPR039272">
    <property type="entry name" value="CLEC16A/TT9"/>
</dbReference>
<dbReference type="GO" id="GO:0005794">
    <property type="term" value="C:Golgi apparatus"/>
    <property type="evidence" value="ECO:0007669"/>
    <property type="project" value="TreeGrafter"/>
</dbReference>
<dbReference type="EMBL" id="AY815445">
    <property type="protein sequence ID" value="AAW27177.1"/>
    <property type="molecule type" value="mRNA"/>
</dbReference>
<dbReference type="GO" id="GO:0006914">
    <property type="term" value="P:autophagy"/>
    <property type="evidence" value="ECO:0007669"/>
    <property type="project" value="UniProtKB-KW"/>
</dbReference>
<dbReference type="AlphaFoldDB" id="Q5DAH9"/>
<dbReference type="GO" id="GO:0007034">
    <property type="term" value="P:vacuolar transport"/>
    <property type="evidence" value="ECO:0007669"/>
    <property type="project" value="TreeGrafter"/>
</dbReference>
<reference evidence="3" key="2">
    <citation type="journal article" date="2006" name="PLoS Pathog.">
        <title>New perspectives on host-parasite interplay by comparative transcriptomic and proteomic analyses of Schistosoma japonicum.</title>
        <authorList>
            <person name="Liu F."/>
            <person name="Lu J."/>
            <person name="Hu W."/>
            <person name="Wang S.Y."/>
            <person name="Cui S.J."/>
            <person name="Chi M."/>
            <person name="Yan Q."/>
            <person name="Wang X.R."/>
            <person name="Song H.D."/>
            <person name="Xu X.N."/>
            <person name="Wang J.J."/>
            <person name="Zhang X.L."/>
            <person name="Zhang X."/>
            <person name="Wang Z.Q."/>
            <person name="Xue C.L."/>
            <person name="Brindley P.J."/>
            <person name="McManus D.P."/>
            <person name="Yang P.Y."/>
            <person name="Feng Z."/>
            <person name="Chen Z."/>
            <person name="Han Z.G."/>
        </authorList>
    </citation>
    <scope>NUCLEOTIDE SEQUENCE</scope>
</reference>